<dbReference type="InterPro" id="IPR013786">
    <property type="entry name" value="AcylCoA_DH/ox_N"/>
</dbReference>
<dbReference type="InterPro" id="IPR002655">
    <property type="entry name" value="Acyl-CoA_oxidase_C"/>
</dbReference>
<keyword evidence="5 10" id="KW-0560">Oxidoreductase</keyword>
<proteinExistence type="inferred from homology"/>
<sequence>MRTTAMRDHLDGPHKAARDAVRAALAAHAEMKDLAVQLPPDEYRDKVLELLLESAAAGLPARGYPKEYGGAADLGGFIAAFETLAFGDLSLMVKAGVQFGLFAGAILHLGTERHHERYLADAISGRLLGCFAMTETGHGSNVQALGTTATYDGVTGEFVVHTPTGAARKDYIGNAARHGRMAAVFAQLVVGGESHGVHCLLVPIRDADGAVLPGVTLSDCGPKLGLNGVDNGRIVFDHVRVPRDALLDRYAQVDADGNYSSPIENPDRRFFTMLGTLVQGRVSVGGAAINASKVALTIAIRYGAQRRQFGAPGSSEETVLLDYRMHQRRLLPLLARTYALHFAQAELVEEFARVFTDDRGEHDRRALEAQAAGTKALGTWHATETIQLCREACGGAGYLSENRLATLKADTDVFTTFEGDNTVLLQLVAKGLLTDYRRSFGELDPLGTARFVAAQAVEIAVEKAALRPLIERLRDVVPNRSDAGDPDAGLRDDAYHSGLLRYREEHMLSGVARRLKAGVDAGDDAFDVFNRCQDHVIAAGRAHVDRVVLEAFQSAVQNAPDEIRPALQDLYDLHALVTIESERAWYLEHGRLSPGRSKAITALVNELCAVIRPVAVDLVDAFGVPGAAVDVPIVVPSLHE</sequence>
<dbReference type="Pfam" id="PF02770">
    <property type="entry name" value="Acyl-CoA_dh_M"/>
    <property type="match status" value="1"/>
</dbReference>
<evidence type="ECO:0000259" key="9">
    <source>
        <dbReference type="Pfam" id="PF22924"/>
    </source>
</evidence>
<evidence type="ECO:0000313" key="11">
    <source>
        <dbReference type="Proteomes" id="UP000755585"/>
    </source>
</evidence>
<dbReference type="Pfam" id="PF02771">
    <property type="entry name" value="Acyl-CoA_dh_N"/>
    <property type="match status" value="1"/>
</dbReference>
<dbReference type="InterPro" id="IPR006091">
    <property type="entry name" value="Acyl-CoA_Oxase/DH_mid-dom"/>
</dbReference>
<dbReference type="Proteomes" id="UP000755585">
    <property type="component" value="Unassembled WGS sequence"/>
</dbReference>
<name>A0ABS4UCF6_9ACTN</name>
<dbReference type="EC" id="1.3.3.6" evidence="10"/>
<comment type="cofactor">
    <cofactor evidence="1">
        <name>FAD</name>
        <dbReference type="ChEBI" id="CHEBI:57692"/>
    </cofactor>
</comment>
<accession>A0ABS4UCF6</accession>
<keyword evidence="11" id="KW-1185">Reference proteome</keyword>
<evidence type="ECO:0000313" key="10">
    <source>
        <dbReference type="EMBL" id="MBP2349269.1"/>
    </source>
</evidence>
<dbReference type="PIRSF" id="PIRSF000168">
    <property type="entry name" value="Acyl-CoA_oxidase"/>
    <property type="match status" value="1"/>
</dbReference>
<dbReference type="PANTHER" id="PTHR10909">
    <property type="entry name" value="ELECTRON TRANSPORT OXIDOREDUCTASE"/>
    <property type="match status" value="1"/>
</dbReference>
<evidence type="ECO:0000259" key="8">
    <source>
        <dbReference type="Pfam" id="PF02771"/>
    </source>
</evidence>
<keyword evidence="4" id="KW-0274">FAD</keyword>
<dbReference type="RefSeq" id="WP_209692465.1">
    <property type="nucleotide sequence ID" value="NZ_BAAAVU010000028.1"/>
</dbReference>
<evidence type="ECO:0000256" key="4">
    <source>
        <dbReference type="ARBA" id="ARBA00022827"/>
    </source>
</evidence>
<evidence type="ECO:0000256" key="1">
    <source>
        <dbReference type="ARBA" id="ARBA00001974"/>
    </source>
</evidence>
<dbReference type="SUPFAM" id="SSF47203">
    <property type="entry name" value="Acyl-CoA dehydrogenase C-terminal domain-like"/>
    <property type="match status" value="2"/>
</dbReference>
<dbReference type="InterPro" id="IPR037069">
    <property type="entry name" value="AcylCoA_DH/ox_N_sf"/>
</dbReference>
<comment type="caution">
    <text evidence="10">The sequence shown here is derived from an EMBL/GenBank/DDBJ whole genome shotgun (WGS) entry which is preliminary data.</text>
</comment>
<evidence type="ECO:0000256" key="2">
    <source>
        <dbReference type="ARBA" id="ARBA00006288"/>
    </source>
</evidence>
<dbReference type="GO" id="GO:0003997">
    <property type="term" value="F:acyl-CoA oxidase activity"/>
    <property type="evidence" value="ECO:0007669"/>
    <property type="project" value="UniProtKB-EC"/>
</dbReference>
<evidence type="ECO:0000256" key="3">
    <source>
        <dbReference type="ARBA" id="ARBA00022630"/>
    </source>
</evidence>
<evidence type="ECO:0000256" key="5">
    <source>
        <dbReference type="ARBA" id="ARBA00023002"/>
    </source>
</evidence>
<protein>
    <submittedName>
        <fullName evidence="10">Acyl-CoA oxidase</fullName>
        <ecNumber evidence="10">1.3.3.6</ecNumber>
    </submittedName>
</protein>
<feature type="domain" description="Acyl-CoA oxidase C-alpha1" evidence="9">
    <location>
        <begin position="275"/>
        <end position="433"/>
    </location>
</feature>
<gene>
    <name evidence="10" type="ORF">JOF29_000352</name>
</gene>
<reference evidence="10 11" key="1">
    <citation type="submission" date="2021-03" db="EMBL/GenBank/DDBJ databases">
        <title>Sequencing the genomes of 1000 actinobacteria strains.</title>
        <authorList>
            <person name="Klenk H.-P."/>
        </authorList>
    </citation>
    <scope>NUCLEOTIDE SEQUENCE [LARGE SCALE GENOMIC DNA]</scope>
    <source>
        <strain evidence="10 11">DSM 18824</strain>
    </source>
</reference>
<dbReference type="InterPro" id="IPR036250">
    <property type="entry name" value="AcylCo_DH-like_C"/>
</dbReference>
<dbReference type="Gene3D" id="2.40.110.10">
    <property type="entry name" value="Butyryl-CoA Dehydrogenase, subunit A, domain 2"/>
    <property type="match status" value="1"/>
</dbReference>
<feature type="domain" description="Acyl-CoA oxidase/dehydrogenase middle" evidence="7">
    <location>
        <begin position="130"/>
        <end position="239"/>
    </location>
</feature>
<dbReference type="InterPro" id="IPR046373">
    <property type="entry name" value="Acyl-CoA_Oxase/DH_mid-dom_sf"/>
</dbReference>
<dbReference type="Gene3D" id="1.10.540.10">
    <property type="entry name" value="Acyl-CoA dehydrogenase/oxidase, N-terminal domain"/>
    <property type="match status" value="1"/>
</dbReference>
<organism evidence="10 11">
    <name type="scientific">Kribbella aluminosa</name>
    <dbReference type="NCBI Taxonomy" id="416017"/>
    <lineage>
        <taxon>Bacteria</taxon>
        <taxon>Bacillati</taxon>
        <taxon>Actinomycetota</taxon>
        <taxon>Actinomycetes</taxon>
        <taxon>Propionibacteriales</taxon>
        <taxon>Kribbellaceae</taxon>
        <taxon>Kribbella</taxon>
    </lineage>
</organism>
<feature type="domain" description="Acyl-CoA oxidase C-terminal" evidence="6">
    <location>
        <begin position="506"/>
        <end position="626"/>
    </location>
</feature>
<keyword evidence="3" id="KW-0285">Flavoprotein</keyword>
<dbReference type="Pfam" id="PF01756">
    <property type="entry name" value="ACOX"/>
    <property type="match status" value="1"/>
</dbReference>
<dbReference type="Gene3D" id="1.20.140.10">
    <property type="entry name" value="Butyryl-CoA Dehydrogenase, subunit A, domain 3"/>
    <property type="match status" value="2"/>
</dbReference>
<dbReference type="InterPro" id="IPR055060">
    <property type="entry name" value="ACOX_C_alpha1"/>
</dbReference>
<dbReference type="EMBL" id="JAGINT010000001">
    <property type="protein sequence ID" value="MBP2349269.1"/>
    <property type="molecule type" value="Genomic_DNA"/>
</dbReference>
<dbReference type="Pfam" id="PF22924">
    <property type="entry name" value="ACOX_C_alpha1"/>
    <property type="match status" value="1"/>
</dbReference>
<comment type="similarity">
    <text evidence="2">Belongs to the acyl-CoA oxidase family.</text>
</comment>
<dbReference type="SUPFAM" id="SSF56645">
    <property type="entry name" value="Acyl-CoA dehydrogenase NM domain-like"/>
    <property type="match status" value="1"/>
</dbReference>
<feature type="domain" description="Acyl-CoA dehydrogenase/oxidase N-terminal" evidence="8">
    <location>
        <begin position="14"/>
        <end position="125"/>
    </location>
</feature>
<evidence type="ECO:0000259" key="6">
    <source>
        <dbReference type="Pfam" id="PF01756"/>
    </source>
</evidence>
<evidence type="ECO:0000259" key="7">
    <source>
        <dbReference type="Pfam" id="PF02770"/>
    </source>
</evidence>
<dbReference type="InterPro" id="IPR012258">
    <property type="entry name" value="Acyl-CoA_oxidase"/>
</dbReference>
<dbReference type="InterPro" id="IPR009100">
    <property type="entry name" value="AcylCoA_DH/oxidase_NM_dom_sf"/>
</dbReference>